<dbReference type="Pfam" id="PF05785">
    <property type="entry name" value="CNF1"/>
    <property type="match status" value="1"/>
</dbReference>
<dbReference type="InterPro" id="IPR011324">
    <property type="entry name" value="Cytotoxic_necrot_fac-like_cat"/>
</dbReference>
<proteinExistence type="predicted"/>
<dbReference type="InterPro" id="IPR046673">
    <property type="entry name" value="ToxA_N"/>
</dbReference>
<dbReference type="InterPro" id="IPR008430">
    <property type="entry name" value="CNF_Rho-act"/>
</dbReference>
<reference evidence="4" key="1">
    <citation type="submission" date="2019-09" db="EMBL/GenBank/DDBJ databases">
        <authorList>
            <consortium name="PulseNet: The National Subtyping Network for Foodborne Disease Surveillance"/>
            <person name="Tarr C.L."/>
            <person name="Trees E."/>
            <person name="Katz L.S."/>
            <person name="Carleton-Romer H.A."/>
            <person name="Stroika S."/>
            <person name="Kucerova Z."/>
            <person name="Roache K.F."/>
            <person name="Sabol A.L."/>
            <person name="Besser J."/>
            <person name="Gerner-Smidt P."/>
        </authorList>
    </citation>
    <scope>NUCLEOTIDE SEQUENCE</scope>
    <source>
        <strain evidence="4">PNUSAS103169</strain>
    </source>
</reference>
<dbReference type="Pfam" id="PF20178">
    <property type="entry name" value="ToxA_N"/>
    <property type="match status" value="1"/>
</dbReference>
<dbReference type="SMR" id="A0A622TW79"/>
<dbReference type="InterPro" id="IPR037040">
    <property type="entry name" value="CNF_Rho-act_sf"/>
</dbReference>
<dbReference type="Gene3D" id="3.60.100.10">
    <property type="entry name" value="Cytotoxic necrotizing factor, Rho-activating domain"/>
    <property type="match status" value="1"/>
</dbReference>
<dbReference type="CDD" id="cd16834">
    <property type="entry name" value="CNF1-like"/>
    <property type="match status" value="1"/>
</dbReference>
<feature type="domain" description="Dermonecrotic toxin N-terminal" evidence="3">
    <location>
        <begin position="18"/>
        <end position="262"/>
    </location>
</feature>
<gene>
    <name evidence="4" type="primary">cnf</name>
    <name evidence="4" type="ORF">F7467_16725</name>
</gene>
<comment type="caution">
    <text evidence="4">The sequence shown here is derived from an EMBL/GenBank/DDBJ whole genome shotgun (WGS) entry which is preliminary data.</text>
</comment>
<name>A0A622TW79_SALER</name>
<sequence length="1013" mass="114531">MNTQWQQKYLLEYNELVSKFPSPEKVTSDYIKNRFQTDLPWFSRIDPDNTYFIQFSQSRSNSKSYTGWDHLGKYKTDTLTLTQAAIINIGFRFDVFDDANTTAGIYTTNNADLFNETNEAKILPSEYLYFLKNCDFAGLYNKALSNYWSENYDKFKLLLRNYYISSSLYLYKNEVINKDEYEFAMKSLNRENNIVLSFFDIYGYYSSDIFVAKNDDRIMLFIPGATNPFLFAENITRLRTRLKELITEKDNRELLSRHFSLYDRQDGTTFYGIDSTLQKIVNGSFDESYFLYSRKNISERDVFDAIALSVQKRSFSDGDTIIKSNSEAQRDYALTIIQTIVSMAPVFDVILPEVSVPLSLGIIASSMGISFDQLINGDTYEERRSAIPGVATNAVLLGISFAIPYLISKASKNKVILSKTVSNEDTPLNETNIDKFLSENGINKENIPESGILEVEIKNTELPVNLIKISDENNQIIAVRGSAQSGIYYEVDIETGYEILSRRVYRTEYNNKIFWTRSGGLKGGQPFDFENLDIPTFFVDKPYSELASSQELSFINNDSPLLFPDVDSRLPKPTPEIDIRNYSTHFSRFSENTVTLMRGTTEEEAWNIASYKTAGGSNKELEEIFIGGGPQANLSFTEYTSNVRSADAASRGHFLVVVNVKIKYINNDNVLYANHWAIPDEAPVEVLAVVDRRFIFPEPPAPPKLSLIQKLSRRFFTEDIAETSRINFQRLNSANINVLKGRGSLSSKNQRSIYLRFDAVNADALRPDEIYIKNNQFDDGGYDRYFYNNMVGEDGSPTLNTYTGEILTDPSSFGSTYWSKYNLTNKTSIIRVTNSARGANGIRIALKEVQENKPVIITNGNLSGCTTIVARKGKYLYAVHTGTSEPLVGFTSTTGVKKAVEVLSTLAGQEIPTLADTINNDFLVNFLADNFDKSLITYSSSKLKPNSIITVRRDNVSTFPYYTDDNIQPGFGTSVTILVKVDNNTVVRSLSESYSTNTDGSKISVFKVLSKDF</sequence>
<feature type="domain" description="Cytotoxic necrotizing factor Rho-activating" evidence="1">
    <location>
        <begin position="728"/>
        <end position="945"/>
    </location>
</feature>
<evidence type="ECO:0000259" key="3">
    <source>
        <dbReference type="Pfam" id="PF20178"/>
    </source>
</evidence>
<organism evidence="4">
    <name type="scientific">Salmonella enterica</name>
    <name type="common">Salmonella choleraesuis</name>
    <dbReference type="NCBI Taxonomy" id="28901"/>
    <lineage>
        <taxon>Bacteria</taxon>
        <taxon>Pseudomonadati</taxon>
        <taxon>Pseudomonadota</taxon>
        <taxon>Gammaproteobacteria</taxon>
        <taxon>Enterobacterales</taxon>
        <taxon>Enterobacteriaceae</taxon>
        <taxon>Salmonella</taxon>
    </lineage>
</organism>
<dbReference type="NCBIfam" id="NF033651">
    <property type="entry name" value="cyto_nec_fctrs"/>
    <property type="match status" value="1"/>
</dbReference>
<protein>
    <submittedName>
        <fullName evidence="4">CNF1 family cytotoxic necrotizing factor</fullName>
    </submittedName>
</protein>
<dbReference type="Pfam" id="PF15962">
    <property type="entry name" value="DUF4765"/>
    <property type="match status" value="1"/>
</dbReference>
<accession>A0A622TW79</accession>
<evidence type="ECO:0000259" key="2">
    <source>
        <dbReference type="Pfam" id="PF15962"/>
    </source>
</evidence>
<dbReference type="EMBL" id="AALFWW010000033">
    <property type="protein sequence ID" value="ECZ0571876.1"/>
    <property type="molecule type" value="Genomic_DNA"/>
</dbReference>
<dbReference type="InterPro" id="IPR031886">
    <property type="entry name" value="DUF4765"/>
</dbReference>
<evidence type="ECO:0000259" key="1">
    <source>
        <dbReference type="Pfam" id="PF05785"/>
    </source>
</evidence>
<dbReference type="AlphaFoldDB" id="A0A622TW79"/>
<evidence type="ECO:0000313" key="4">
    <source>
        <dbReference type="EMBL" id="ECZ0571876.1"/>
    </source>
</evidence>
<feature type="domain" description="DUF4765" evidence="2">
    <location>
        <begin position="517"/>
        <end position="694"/>
    </location>
</feature>
<dbReference type="SUPFAM" id="SSF64438">
    <property type="entry name" value="CNF1/YfiH-like putative cysteine hydrolases"/>
    <property type="match status" value="1"/>
</dbReference>